<evidence type="ECO:0000313" key="3">
    <source>
        <dbReference type="Proteomes" id="UP000753802"/>
    </source>
</evidence>
<protein>
    <recommendedName>
        <fullName evidence="4">Holin-X, holin superfamily III</fullName>
    </recommendedName>
</protein>
<evidence type="ECO:0008006" key="4">
    <source>
        <dbReference type="Google" id="ProtNLM"/>
    </source>
</evidence>
<keyword evidence="1" id="KW-0812">Transmembrane</keyword>
<organism evidence="2 3">
    <name type="scientific">Sediminibacterium roseum</name>
    <dbReference type="NCBI Taxonomy" id="1978412"/>
    <lineage>
        <taxon>Bacteria</taxon>
        <taxon>Pseudomonadati</taxon>
        <taxon>Bacteroidota</taxon>
        <taxon>Chitinophagia</taxon>
        <taxon>Chitinophagales</taxon>
        <taxon>Chitinophagaceae</taxon>
        <taxon>Sediminibacterium</taxon>
    </lineage>
</organism>
<comment type="caution">
    <text evidence="2">The sequence shown here is derived from an EMBL/GenBank/DDBJ whole genome shotgun (WGS) entry which is preliminary data.</text>
</comment>
<name>A0ABW9ZW00_9BACT</name>
<keyword evidence="1" id="KW-1133">Transmembrane helix</keyword>
<accession>A0ABW9ZW00</accession>
<evidence type="ECO:0000313" key="2">
    <source>
        <dbReference type="EMBL" id="NCI50542.1"/>
    </source>
</evidence>
<feature type="transmembrane region" description="Helical" evidence="1">
    <location>
        <begin position="50"/>
        <end position="74"/>
    </location>
</feature>
<dbReference type="RefSeq" id="WP_161818861.1">
    <property type="nucleotide sequence ID" value="NZ_JAACJS010000015.1"/>
</dbReference>
<keyword evidence="3" id="KW-1185">Reference proteome</keyword>
<keyword evidence="1" id="KW-0472">Membrane</keyword>
<sequence length="120" mass="13419">MEKTFDKLNAEKEDNPNIAELAADYAETYYKLTVVNINQKIADISAGASFSMVAAMIVCFVFMFIGIAGALWLGKLVNDQALGFLLFGGFCIVVLIFLFVTRKKIFFPLIKNMVIKSIYE</sequence>
<evidence type="ECO:0000256" key="1">
    <source>
        <dbReference type="SAM" id="Phobius"/>
    </source>
</evidence>
<reference evidence="2 3" key="1">
    <citation type="submission" date="2020-01" db="EMBL/GenBank/DDBJ databases">
        <title>Genome analysis.</title>
        <authorList>
            <person name="Wu S."/>
            <person name="Wang G."/>
        </authorList>
    </citation>
    <scope>NUCLEOTIDE SEQUENCE [LARGE SCALE GENOMIC DNA]</scope>
    <source>
        <strain evidence="2 3">SYL130</strain>
    </source>
</reference>
<proteinExistence type="predicted"/>
<gene>
    <name evidence="2" type="ORF">GWC95_11450</name>
</gene>
<dbReference type="Proteomes" id="UP000753802">
    <property type="component" value="Unassembled WGS sequence"/>
</dbReference>
<feature type="transmembrane region" description="Helical" evidence="1">
    <location>
        <begin position="80"/>
        <end position="101"/>
    </location>
</feature>
<dbReference type="EMBL" id="JAACJS010000015">
    <property type="protein sequence ID" value="NCI50542.1"/>
    <property type="molecule type" value="Genomic_DNA"/>
</dbReference>